<dbReference type="EMBL" id="ACRF02000005">
    <property type="protein sequence ID" value="EEW92777.2"/>
    <property type="molecule type" value="Genomic_DNA"/>
</dbReference>
<feature type="domain" description="Helicase ATP-binding" evidence="4">
    <location>
        <begin position="112"/>
        <end position="264"/>
    </location>
</feature>
<dbReference type="SMART" id="SM00487">
    <property type="entry name" value="DEXDc"/>
    <property type="match status" value="1"/>
</dbReference>
<dbReference type="PROSITE" id="PS51194">
    <property type="entry name" value="HELICASE_CTER"/>
    <property type="match status" value="1"/>
</dbReference>
<dbReference type="Proteomes" id="UP000002939">
    <property type="component" value="Unassembled WGS sequence"/>
</dbReference>
<evidence type="ECO:0000313" key="7">
    <source>
        <dbReference type="Proteomes" id="UP000002939"/>
    </source>
</evidence>
<dbReference type="AlphaFoldDB" id="D0BMS3"/>
<dbReference type="InterPro" id="IPR027417">
    <property type="entry name" value="P-loop_NTPase"/>
</dbReference>
<dbReference type="GO" id="GO:0006270">
    <property type="term" value="P:DNA replication initiation"/>
    <property type="evidence" value="ECO:0007669"/>
    <property type="project" value="TreeGrafter"/>
</dbReference>
<reference evidence="6" key="2">
    <citation type="submission" date="2011-10" db="EMBL/GenBank/DDBJ databases">
        <title>The Genome Sequence of Granulicatella elegans ATCC 700633.</title>
        <authorList>
            <consortium name="The Broad Institute Genome Sequencing Platform"/>
            <consortium name="The Broad Institute Genome Sequencing Center for Infectious Disease"/>
            <person name="Earl A."/>
            <person name="Ward D."/>
            <person name="Feldgarden M."/>
            <person name="Gevers D."/>
            <person name="Sibley C.D."/>
            <person name="Field T.R."/>
            <person name="Grinwis M."/>
            <person name="Eshaghurshan C.S."/>
            <person name="Surette M.G."/>
            <person name="Young S.K."/>
            <person name="Zeng Q."/>
            <person name="Gargeya S."/>
            <person name="Fitzgerald M."/>
            <person name="Haas B."/>
            <person name="Abouelleil A."/>
            <person name="Alvarado L."/>
            <person name="Arachchi H.M."/>
            <person name="Berlin A."/>
            <person name="Brown A."/>
            <person name="Chapman S.B."/>
            <person name="Chen Z."/>
            <person name="Dunbar C."/>
            <person name="Freedman E."/>
            <person name="Gearin G."/>
            <person name="Goldberg J."/>
            <person name="Griggs A."/>
            <person name="Gujja S."/>
            <person name="Heiman D."/>
            <person name="Howarth C."/>
            <person name="Larson L."/>
            <person name="Lui A."/>
            <person name="MacDonald P.J.P."/>
            <person name="Montmayeur A."/>
            <person name="Murphy C."/>
            <person name="Neiman D."/>
            <person name="Pearson M."/>
            <person name="Priest M."/>
            <person name="Roberts A."/>
            <person name="Saif S."/>
            <person name="Shea T."/>
            <person name="Shenoy N."/>
            <person name="Sisk P."/>
            <person name="Stolte C."/>
            <person name="Sykes S."/>
            <person name="Wortman J."/>
            <person name="Nusbaum C."/>
            <person name="Birren B."/>
        </authorList>
    </citation>
    <scope>NUCLEOTIDE SEQUENCE [LARGE SCALE GENOMIC DNA]</scope>
    <source>
        <strain evidence="6">ATCC 700633</strain>
    </source>
</reference>
<dbReference type="HOGENOM" id="CLU_024742_0_0_9"/>
<dbReference type="GO" id="GO:0006302">
    <property type="term" value="P:double-strand break repair"/>
    <property type="evidence" value="ECO:0007669"/>
    <property type="project" value="TreeGrafter"/>
</dbReference>
<accession>D0BMS3</accession>
<dbReference type="PANTHER" id="PTHR30580:SF1">
    <property type="entry name" value="COMF OPERON PROTEIN 1"/>
    <property type="match status" value="1"/>
</dbReference>
<dbReference type="eggNOG" id="COG4098">
    <property type="taxonomic scope" value="Bacteria"/>
</dbReference>
<dbReference type="PROSITE" id="PS51192">
    <property type="entry name" value="HELICASE_ATP_BIND_1"/>
    <property type="match status" value="1"/>
</dbReference>
<dbReference type="Pfam" id="PF04851">
    <property type="entry name" value="ResIII"/>
    <property type="match status" value="1"/>
</dbReference>
<keyword evidence="1" id="KW-0547">Nucleotide-binding</keyword>
<keyword evidence="2" id="KW-0067">ATP-binding</keyword>
<sequence>MEEQGRIQVRFQSQRDYRLEKMGEVLPGFNTEKGNFVCNRCGNKNMEDFAVGPCIICNKKCHYCLKCLNMGKVKECCVLVAVEEKTPAFSPHSVQIYYKHTMSKEQEKLSQELVEVTDKEHLVWAVTGAGKTEMIFELIRTVLEKGGRVGLAAPRIDVCNELAPRIKEAFPLEEVIVLHGLTDVAYKRTPITIATTHQMLRFYHAFDVLIVDEVDAFPYSNSDMLQFAVHRAVKSMGRLVFMTATPSKLELYQIQHHQLSYSLLPARFHRQPLVVPLFKELRNWNRALEKKKIPQELYFWMKKRIDEKTPFLVFVSTIQEISAVEEMMGLAFPNASFSSVSSQEEQRQERIQQMREGKLDFLITTTILERGVTFYGIDVAVIEAQEEIFTREVLVQIAGRAGRSVDHPGGEVVYFYEGMSRAMKQAKKEIESLNEEARKRGLIEGD</sequence>
<dbReference type="InterPro" id="IPR014001">
    <property type="entry name" value="Helicase_ATP-bd"/>
</dbReference>
<dbReference type="RefSeq" id="WP_020991263.1">
    <property type="nucleotide sequence ID" value="NZ_KI391971.1"/>
</dbReference>
<dbReference type="GO" id="GO:0003677">
    <property type="term" value="F:DNA binding"/>
    <property type="evidence" value="ECO:0007669"/>
    <property type="project" value="UniProtKB-KW"/>
</dbReference>
<dbReference type="STRING" id="626369.HMPREF0446_01258"/>
<proteinExistence type="predicted"/>
<evidence type="ECO:0000256" key="2">
    <source>
        <dbReference type="ARBA" id="ARBA00022840"/>
    </source>
</evidence>
<gene>
    <name evidence="6" type="ORF">HMPREF0446_01258</name>
</gene>
<dbReference type="Pfam" id="PF00271">
    <property type="entry name" value="Helicase_C"/>
    <property type="match status" value="1"/>
</dbReference>
<feature type="domain" description="Helicase C-terminal" evidence="5">
    <location>
        <begin position="292"/>
        <end position="446"/>
    </location>
</feature>
<dbReference type="GO" id="GO:0005524">
    <property type="term" value="F:ATP binding"/>
    <property type="evidence" value="ECO:0007669"/>
    <property type="project" value="UniProtKB-KW"/>
</dbReference>
<name>D0BMS3_9LACT</name>
<dbReference type="GO" id="GO:0016787">
    <property type="term" value="F:hydrolase activity"/>
    <property type="evidence" value="ECO:0007669"/>
    <property type="project" value="InterPro"/>
</dbReference>
<evidence type="ECO:0000313" key="6">
    <source>
        <dbReference type="EMBL" id="EEW92777.2"/>
    </source>
</evidence>
<keyword evidence="7" id="KW-1185">Reference proteome</keyword>
<comment type="caution">
    <text evidence="6">The sequence shown here is derived from an EMBL/GenBank/DDBJ whole genome shotgun (WGS) entry which is preliminary data.</text>
</comment>
<evidence type="ECO:0000259" key="5">
    <source>
        <dbReference type="PROSITE" id="PS51194"/>
    </source>
</evidence>
<dbReference type="Gene3D" id="3.40.50.300">
    <property type="entry name" value="P-loop containing nucleotide triphosphate hydrolases"/>
    <property type="match status" value="2"/>
</dbReference>
<evidence type="ECO:0000259" key="4">
    <source>
        <dbReference type="PROSITE" id="PS51192"/>
    </source>
</evidence>
<dbReference type="InterPro" id="IPR001650">
    <property type="entry name" value="Helicase_C-like"/>
</dbReference>
<protein>
    <recommendedName>
        <fullName evidence="8">ComF operon protein 1</fullName>
    </recommendedName>
</protein>
<evidence type="ECO:0000256" key="1">
    <source>
        <dbReference type="ARBA" id="ARBA00022741"/>
    </source>
</evidence>
<evidence type="ECO:0008006" key="8">
    <source>
        <dbReference type="Google" id="ProtNLM"/>
    </source>
</evidence>
<dbReference type="GO" id="GO:0006310">
    <property type="term" value="P:DNA recombination"/>
    <property type="evidence" value="ECO:0007669"/>
    <property type="project" value="TreeGrafter"/>
</dbReference>
<dbReference type="PANTHER" id="PTHR30580">
    <property type="entry name" value="PRIMOSOMAL PROTEIN N"/>
    <property type="match status" value="1"/>
</dbReference>
<dbReference type="OrthoDB" id="2077914at2"/>
<dbReference type="InterPro" id="IPR006935">
    <property type="entry name" value="Helicase/UvrB_N"/>
</dbReference>
<dbReference type="SUPFAM" id="SSF52540">
    <property type="entry name" value="P-loop containing nucleoside triphosphate hydrolases"/>
    <property type="match status" value="1"/>
</dbReference>
<reference evidence="6" key="1">
    <citation type="submission" date="2009-09" db="EMBL/GenBank/DDBJ databases">
        <authorList>
            <consortium name="The Broad Institute Genome Sequencing Platform"/>
            <person name="Ward D."/>
            <person name="Feldgarden M."/>
            <person name="Earl A."/>
            <person name="Young S.K."/>
            <person name="Zeng Q."/>
            <person name="Koehrsen M."/>
            <person name="Alvarado L."/>
            <person name="Berlin A."/>
            <person name="Bochicchio J."/>
            <person name="Borenstein D."/>
            <person name="Chapman S.B."/>
            <person name="Chen Z."/>
            <person name="Engels R."/>
            <person name="Freedman E."/>
            <person name="Gellesch M."/>
            <person name="Goldberg J."/>
            <person name="Griggs A."/>
            <person name="Gujja S."/>
            <person name="Heilman E."/>
            <person name="Heiman D."/>
            <person name="Hepburn T."/>
            <person name="Howarth C."/>
            <person name="Jen D."/>
            <person name="Larson L."/>
            <person name="Lewis B."/>
            <person name="Mehta T."/>
            <person name="Park D."/>
            <person name="Pearson M."/>
            <person name="Roberts A."/>
            <person name="Saif S."/>
            <person name="Shea T."/>
            <person name="Shenoy N."/>
            <person name="Sisk P."/>
            <person name="Stolte C."/>
            <person name="Sykes S."/>
            <person name="Thomson T."/>
            <person name="Walk T."/>
            <person name="White J."/>
            <person name="Yandava C."/>
            <person name="Sibley C.D."/>
            <person name="Field T.R."/>
            <person name="Grinwis M."/>
            <person name="Eshaghurshan C.S."/>
            <person name="Surette M.G."/>
            <person name="Haas B."/>
            <person name="Nusbaum C."/>
            <person name="Birren B."/>
        </authorList>
    </citation>
    <scope>NUCLEOTIDE SEQUENCE [LARGE SCALE GENOMIC DNA]</scope>
    <source>
        <strain evidence="6">ATCC 700633</strain>
    </source>
</reference>
<dbReference type="GO" id="GO:0043138">
    <property type="term" value="F:3'-5' DNA helicase activity"/>
    <property type="evidence" value="ECO:0007669"/>
    <property type="project" value="TreeGrafter"/>
</dbReference>
<evidence type="ECO:0000256" key="3">
    <source>
        <dbReference type="ARBA" id="ARBA00023125"/>
    </source>
</evidence>
<dbReference type="SMART" id="SM00490">
    <property type="entry name" value="HELICc"/>
    <property type="match status" value="1"/>
</dbReference>
<keyword evidence="3" id="KW-0238">DNA-binding</keyword>
<organism evidence="6 7">
    <name type="scientific">Granulicatella elegans ATCC 700633</name>
    <dbReference type="NCBI Taxonomy" id="626369"/>
    <lineage>
        <taxon>Bacteria</taxon>
        <taxon>Bacillati</taxon>
        <taxon>Bacillota</taxon>
        <taxon>Bacilli</taxon>
        <taxon>Lactobacillales</taxon>
        <taxon>Carnobacteriaceae</taxon>
        <taxon>Granulicatella</taxon>
    </lineage>
</organism>